<feature type="domain" description="HAMP" evidence="15">
    <location>
        <begin position="319"/>
        <end position="371"/>
    </location>
</feature>
<protein>
    <recommendedName>
        <fullName evidence="3">histidine kinase</fullName>
        <ecNumber evidence="3">2.7.13.3</ecNumber>
    </recommendedName>
</protein>
<dbReference type="EC" id="2.7.13.3" evidence="3"/>
<dbReference type="SUPFAM" id="SSF55874">
    <property type="entry name" value="ATPase domain of HSP90 chaperone/DNA topoisomerase II/histidine kinase"/>
    <property type="match status" value="1"/>
</dbReference>
<keyword evidence="5" id="KW-0597">Phosphoprotein</keyword>
<dbReference type="SMART" id="SM00304">
    <property type="entry name" value="HAMP"/>
    <property type="match status" value="1"/>
</dbReference>
<dbReference type="InterPro" id="IPR003660">
    <property type="entry name" value="HAMP_dom"/>
</dbReference>
<feature type="coiled-coil region" evidence="12">
    <location>
        <begin position="352"/>
        <end position="386"/>
    </location>
</feature>
<comment type="caution">
    <text evidence="16">The sequence shown here is derived from an EMBL/GenBank/DDBJ whole genome shotgun (WGS) entry which is preliminary data.</text>
</comment>
<name>A0ABX2DL95_9BACL</name>
<dbReference type="GO" id="GO:0016301">
    <property type="term" value="F:kinase activity"/>
    <property type="evidence" value="ECO:0007669"/>
    <property type="project" value="UniProtKB-KW"/>
</dbReference>
<keyword evidence="10" id="KW-0902">Two-component regulatory system</keyword>
<evidence type="ECO:0000256" key="9">
    <source>
        <dbReference type="ARBA" id="ARBA00022840"/>
    </source>
</evidence>
<evidence type="ECO:0000259" key="15">
    <source>
        <dbReference type="PROSITE" id="PS50885"/>
    </source>
</evidence>
<dbReference type="Proteomes" id="UP000711047">
    <property type="component" value="Unassembled WGS sequence"/>
</dbReference>
<comment type="subcellular location">
    <subcellularLocation>
        <location evidence="2">Cell membrane</location>
        <topology evidence="2">Multi-pass membrane protein</topology>
    </subcellularLocation>
</comment>
<dbReference type="InterPro" id="IPR005467">
    <property type="entry name" value="His_kinase_dom"/>
</dbReference>
<evidence type="ECO:0000256" key="13">
    <source>
        <dbReference type="SAM" id="Phobius"/>
    </source>
</evidence>
<dbReference type="EMBL" id="JABMKX010000004">
    <property type="protein sequence ID" value="NQX45230.1"/>
    <property type="molecule type" value="Genomic_DNA"/>
</dbReference>
<dbReference type="Gene3D" id="3.30.565.10">
    <property type="entry name" value="Histidine kinase-like ATPase, C-terminal domain"/>
    <property type="match status" value="1"/>
</dbReference>
<evidence type="ECO:0000256" key="5">
    <source>
        <dbReference type="ARBA" id="ARBA00022553"/>
    </source>
</evidence>
<feature type="transmembrane region" description="Helical" evidence="13">
    <location>
        <begin position="14"/>
        <end position="34"/>
    </location>
</feature>
<keyword evidence="12" id="KW-0175">Coiled coil</keyword>
<evidence type="ECO:0000256" key="10">
    <source>
        <dbReference type="ARBA" id="ARBA00023012"/>
    </source>
</evidence>
<sequence>MGTGITRWTLRSKFIVMLLLFGVLPMLVIGWAGYDASKRTIIQQAVEIQSRLLEQTVASVDSELSMYQMLAGSFGQEESVRQMLDPESSPDDLRRYVKEWDMFNQLLSKLVFSKFEETPSIVIYGYNRKVFTSWGADGTSLADYLDSNTEFRKVLKAASTGRFVWAAPHPVFDLSSAAEPMFTYVAGYTDADTGTELGKMLISGSLTALVEDLASNNRFVIAKPEGSLVYSVPGAAVPEAVLGEAVAASYIKGAAVLNRGESMNKSLYISAKLLNDWVVVKEIPYRSLLSELGEIRNIMLLVIGLCVLLSILLGHWFTGRMLRPIKQMVRVMRRIGSGEWAHLPLIRTDPELDLLQRSFLSMTSDLKELQERMEVEQQQKLELELESLLAQIQPHMIKNTLAVVSGLALRGKTEQIREVVHALGYFLSSKIYPENPLVTIEEDLDALQHYLTIMRIRYPDRIHVLIDVPDALLGQHIPRFTLQPLVENSIYHGMKNDEAIHIWIQAYDISATFTISVADNGAGTAKQPFEAAVEGEDTGRVTAYSGIGLSNIRQRIALYFGGAGTLRFESRPGTGAQVEITLPKRQ</sequence>
<evidence type="ECO:0000256" key="2">
    <source>
        <dbReference type="ARBA" id="ARBA00004651"/>
    </source>
</evidence>
<proteinExistence type="predicted"/>
<dbReference type="InterPro" id="IPR050640">
    <property type="entry name" value="Bact_2-comp_sensor_kinase"/>
</dbReference>
<keyword evidence="13" id="KW-1133">Transmembrane helix</keyword>
<dbReference type="CDD" id="cd06225">
    <property type="entry name" value="HAMP"/>
    <property type="match status" value="1"/>
</dbReference>
<evidence type="ECO:0000313" key="17">
    <source>
        <dbReference type="Proteomes" id="UP000711047"/>
    </source>
</evidence>
<gene>
    <name evidence="16" type="ORF">HQN87_07790</name>
</gene>
<dbReference type="PROSITE" id="PS50885">
    <property type="entry name" value="HAMP"/>
    <property type="match status" value="1"/>
</dbReference>
<dbReference type="Pfam" id="PF02518">
    <property type="entry name" value="HATPase_c"/>
    <property type="match status" value="1"/>
</dbReference>
<evidence type="ECO:0000256" key="6">
    <source>
        <dbReference type="ARBA" id="ARBA00022679"/>
    </source>
</evidence>
<reference evidence="16 17" key="1">
    <citation type="submission" date="2020-05" db="EMBL/GenBank/DDBJ databases">
        <title>Paenibacillus glebae, sp. nov., Paenibacillus humi sp. nov., Paenibacillus pedi sp. nov., Paenibacillus terrestris sp. nov. and Paenibacillus terricola sp. nov., isolated from a forest top soil sample.</title>
        <authorList>
            <person name="Qi S."/>
            <person name="Carlier A."/>
            <person name="Cnockaert M."/>
            <person name="Vandamme P."/>
        </authorList>
    </citation>
    <scope>NUCLEOTIDE SEQUENCE [LARGE SCALE GENOMIC DNA]</scope>
    <source>
        <strain evidence="16 17">LMG 29502</strain>
    </source>
</reference>
<dbReference type="Pfam" id="PF06580">
    <property type="entry name" value="His_kinase"/>
    <property type="match status" value="1"/>
</dbReference>
<keyword evidence="8 16" id="KW-0418">Kinase</keyword>
<keyword evidence="4" id="KW-1003">Cell membrane</keyword>
<dbReference type="InterPro" id="IPR036890">
    <property type="entry name" value="HATPase_C_sf"/>
</dbReference>
<dbReference type="InterPro" id="IPR004358">
    <property type="entry name" value="Sig_transdc_His_kin-like_C"/>
</dbReference>
<evidence type="ECO:0000256" key="12">
    <source>
        <dbReference type="SAM" id="Coils"/>
    </source>
</evidence>
<dbReference type="Gene3D" id="6.10.340.10">
    <property type="match status" value="1"/>
</dbReference>
<evidence type="ECO:0000256" key="11">
    <source>
        <dbReference type="ARBA" id="ARBA00023136"/>
    </source>
</evidence>
<evidence type="ECO:0000256" key="7">
    <source>
        <dbReference type="ARBA" id="ARBA00022741"/>
    </source>
</evidence>
<feature type="transmembrane region" description="Helical" evidence="13">
    <location>
        <begin position="298"/>
        <end position="318"/>
    </location>
</feature>
<accession>A0ABX2DL95</accession>
<dbReference type="SUPFAM" id="SSF158472">
    <property type="entry name" value="HAMP domain-like"/>
    <property type="match status" value="1"/>
</dbReference>
<evidence type="ECO:0000313" key="16">
    <source>
        <dbReference type="EMBL" id="NQX45230.1"/>
    </source>
</evidence>
<keyword evidence="17" id="KW-1185">Reference proteome</keyword>
<keyword evidence="11 13" id="KW-0472">Membrane</keyword>
<keyword evidence="13" id="KW-0812">Transmembrane</keyword>
<dbReference type="InterPro" id="IPR003594">
    <property type="entry name" value="HATPase_dom"/>
</dbReference>
<evidence type="ECO:0000256" key="1">
    <source>
        <dbReference type="ARBA" id="ARBA00000085"/>
    </source>
</evidence>
<keyword evidence="9" id="KW-0067">ATP-binding</keyword>
<dbReference type="RefSeq" id="WP_173130313.1">
    <property type="nucleotide sequence ID" value="NZ_JABMKX010000004.1"/>
</dbReference>
<organism evidence="16 17">
    <name type="scientific">Paenibacillus tritici</name>
    <dbReference type="NCBI Taxonomy" id="1873425"/>
    <lineage>
        <taxon>Bacteria</taxon>
        <taxon>Bacillati</taxon>
        <taxon>Bacillota</taxon>
        <taxon>Bacilli</taxon>
        <taxon>Bacillales</taxon>
        <taxon>Paenibacillaceae</taxon>
        <taxon>Paenibacillus</taxon>
    </lineage>
</organism>
<evidence type="ECO:0000259" key="14">
    <source>
        <dbReference type="PROSITE" id="PS50109"/>
    </source>
</evidence>
<dbReference type="InterPro" id="IPR010559">
    <property type="entry name" value="Sig_transdc_His_kin_internal"/>
</dbReference>
<dbReference type="PANTHER" id="PTHR34220:SF7">
    <property type="entry name" value="SENSOR HISTIDINE KINASE YPDA"/>
    <property type="match status" value="1"/>
</dbReference>
<dbReference type="Pfam" id="PF00672">
    <property type="entry name" value="HAMP"/>
    <property type="match status" value="1"/>
</dbReference>
<feature type="domain" description="Histidine kinase" evidence="14">
    <location>
        <begin position="482"/>
        <end position="586"/>
    </location>
</feature>
<comment type="catalytic activity">
    <reaction evidence="1">
        <text>ATP + protein L-histidine = ADP + protein N-phospho-L-histidine.</text>
        <dbReference type="EC" id="2.7.13.3"/>
    </reaction>
</comment>
<evidence type="ECO:0000256" key="4">
    <source>
        <dbReference type="ARBA" id="ARBA00022475"/>
    </source>
</evidence>
<keyword evidence="6" id="KW-0808">Transferase</keyword>
<evidence type="ECO:0000256" key="3">
    <source>
        <dbReference type="ARBA" id="ARBA00012438"/>
    </source>
</evidence>
<dbReference type="PRINTS" id="PR00344">
    <property type="entry name" value="BCTRLSENSOR"/>
</dbReference>
<keyword evidence="7" id="KW-0547">Nucleotide-binding</keyword>
<dbReference type="SMART" id="SM00387">
    <property type="entry name" value="HATPase_c"/>
    <property type="match status" value="1"/>
</dbReference>
<dbReference type="PROSITE" id="PS50109">
    <property type="entry name" value="HIS_KIN"/>
    <property type="match status" value="1"/>
</dbReference>
<dbReference type="PANTHER" id="PTHR34220">
    <property type="entry name" value="SENSOR HISTIDINE KINASE YPDA"/>
    <property type="match status" value="1"/>
</dbReference>
<evidence type="ECO:0000256" key="8">
    <source>
        <dbReference type="ARBA" id="ARBA00022777"/>
    </source>
</evidence>